<dbReference type="InterPro" id="IPR011528">
    <property type="entry name" value="NERD"/>
</dbReference>
<evidence type="ECO:0000313" key="3">
    <source>
        <dbReference type="Proteomes" id="UP000682713"/>
    </source>
</evidence>
<gene>
    <name evidence="2" type="ORF">KHA93_19365</name>
</gene>
<sequence length="278" mass="32280">MAGEDKVADVLLRNSFSIDYRIFHDLSLITSTEFQIDTLFLTRSFALILEVKNISGILEFRENPPQLIRTKADGQVDGFESPAAQVERYVILLKEFLSQFCIDIPIIGVVVLAYPKQIVKVAPKRTKILFPTLVPQYIKSLYHLPQKIDIKMLDRLSSQLLESHRPYIPNPICETYAIPRSDFKNGVMCPVCSSIGMEKVYRSWYCQNCKNYDRFAYRSAIKEWFLLFGHNMSNKDCREFLKINDIKSAHRILQSMNLKSGGKHRYRTYSMDFHADMN</sequence>
<proteinExistence type="predicted"/>
<protein>
    <submittedName>
        <fullName evidence="2">NERD domain-containing protein</fullName>
    </submittedName>
</protein>
<accession>A0A942TRX7</accession>
<evidence type="ECO:0000259" key="1">
    <source>
        <dbReference type="PROSITE" id="PS50965"/>
    </source>
</evidence>
<evidence type="ECO:0000313" key="2">
    <source>
        <dbReference type="EMBL" id="MBS4201766.1"/>
    </source>
</evidence>
<dbReference type="AlphaFoldDB" id="A0A942TRX7"/>
<comment type="caution">
    <text evidence="2">The sequence shown here is derived from an EMBL/GenBank/DDBJ whole genome shotgun (WGS) entry which is preliminary data.</text>
</comment>
<dbReference type="Pfam" id="PF08378">
    <property type="entry name" value="NERD"/>
    <property type="match status" value="1"/>
</dbReference>
<dbReference type="PROSITE" id="PS50965">
    <property type="entry name" value="NERD"/>
    <property type="match status" value="1"/>
</dbReference>
<organism evidence="2 3">
    <name type="scientific">Lederbergia citrisecunda</name>
    <dbReference type="NCBI Taxonomy" id="2833583"/>
    <lineage>
        <taxon>Bacteria</taxon>
        <taxon>Bacillati</taxon>
        <taxon>Bacillota</taxon>
        <taxon>Bacilli</taxon>
        <taxon>Bacillales</taxon>
        <taxon>Bacillaceae</taxon>
        <taxon>Lederbergia</taxon>
    </lineage>
</organism>
<reference evidence="2 3" key="1">
    <citation type="submission" date="2021-05" db="EMBL/GenBank/DDBJ databases">
        <title>Novel Bacillus species.</title>
        <authorList>
            <person name="Liu G."/>
        </authorList>
    </citation>
    <scope>NUCLEOTIDE SEQUENCE [LARGE SCALE GENOMIC DNA]</scope>
    <source>
        <strain evidence="2 3">FJAT-49732</strain>
    </source>
</reference>
<feature type="domain" description="NERD" evidence="1">
    <location>
        <begin position="1"/>
        <end position="116"/>
    </location>
</feature>
<dbReference type="EMBL" id="JAGYPJ010000001">
    <property type="protein sequence ID" value="MBS4201766.1"/>
    <property type="molecule type" value="Genomic_DNA"/>
</dbReference>
<dbReference type="Proteomes" id="UP000682713">
    <property type="component" value="Unassembled WGS sequence"/>
</dbReference>
<name>A0A942TRX7_9BACI</name>
<keyword evidence="3" id="KW-1185">Reference proteome</keyword>